<organism evidence="3 4">
    <name type="scientific">Acaryochloris marina (strain MBIC 11017)</name>
    <dbReference type="NCBI Taxonomy" id="329726"/>
    <lineage>
        <taxon>Bacteria</taxon>
        <taxon>Bacillati</taxon>
        <taxon>Cyanobacteriota</taxon>
        <taxon>Cyanophyceae</taxon>
        <taxon>Acaryochloridales</taxon>
        <taxon>Acaryochloridaceae</taxon>
        <taxon>Acaryochloris</taxon>
    </lineage>
</organism>
<dbReference type="RefSeq" id="WP_012167882.1">
    <property type="nucleotide sequence ID" value="NC_009930.1"/>
</dbReference>
<dbReference type="KEGG" id="amr:AM1_E0207"/>
<reference evidence="3 4" key="1">
    <citation type="journal article" date="2008" name="Proc. Natl. Acad. Sci. U.S.A.">
        <title>Niche adaptation and genome expansion in the chlorophyll d-producing cyanobacterium Acaryochloris marina.</title>
        <authorList>
            <person name="Swingley W.D."/>
            <person name="Chen M."/>
            <person name="Cheung P.C."/>
            <person name="Conrad A.L."/>
            <person name="Dejesa L.C."/>
            <person name="Hao J."/>
            <person name="Honchak B.M."/>
            <person name="Karbach L.E."/>
            <person name="Kurdoglu A."/>
            <person name="Lahiri S."/>
            <person name="Mastrian S.D."/>
            <person name="Miyashita H."/>
            <person name="Page L."/>
            <person name="Ramakrishna P."/>
            <person name="Satoh S."/>
            <person name="Sattley W.M."/>
            <person name="Shimada Y."/>
            <person name="Taylor H.L."/>
            <person name="Tomo T."/>
            <person name="Tsuchiya T."/>
            <person name="Wang Z.T."/>
            <person name="Raymond J."/>
            <person name="Mimuro M."/>
            <person name="Blankenship R.E."/>
            <person name="Touchman J.W."/>
        </authorList>
    </citation>
    <scope>NUCLEOTIDE SEQUENCE [LARGE SCALE GENOMIC DNA]</scope>
    <source>
        <strain evidence="4">MBIC 11017</strain>
        <plasmid evidence="4">Plasmid pREB5</plasmid>
    </source>
</reference>
<keyword evidence="3" id="KW-0614">Plasmid</keyword>
<evidence type="ECO:0000256" key="2">
    <source>
        <dbReference type="SAM" id="SignalP"/>
    </source>
</evidence>
<keyword evidence="4" id="KW-1185">Reference proteome</keyword>
<feature type="region of interest" description="Disordered" evidence="1">
    <location>
        <begin position="309"/>
        <end position="335"/>
    </location>
</feature>
<accession>A8ZPP0</accession>
<name>A8ZPP0_ACAM1</name>
<geneLocation type="plasmid" evidence="3 4">
    <name>pREB5</name>
</geneLocation>
<sequence>MCNRYLKLLPISLLVIATPVAAQNVAEGENDYWRTTDVDYSVFKKDQPINNKGLFEVDKKTGEETQISKDFKKGVEIYQQAKPVIDLVGGLFGIGKHFSFLKHIDNNLAYGEWLFGKVPRQQQENGVTVDGAPIGDVYGVDGQIDPAKVREQIASVVLASVPDPTGPLGLSGYAYQTLVGDLAVTRAQRKNLEVLFGEDGQTFAKEARDFVANVIRTSGEMVDQAHDANSTQDVEKIRAQIEANGQLLGQFQFSEQQQTRFSVNRVHDTTLANLEINQKKDWKDEIERTAQNLSLANAQNLVFSVAQSGQQTDPVNPNLQTAQTQQAPPFVANNR</sequence>
<proteinExistence type="predicted"/>
<feature type="signal peptide" evidence="2">
    <location>
        <begin position="1"/>
        <end position="22"/>
    </location>
</feature>
<keyword evidence="2" id="KW-0732">Signal</keyword>
<evidence type="ECO:0000256" key="1">
    <source>
        <dbReference type="SAM" id="MobiDB-lite"/>
    </source>
</evidence>
<protein>
    <submittedName>
        <fullName evidence="3">Uncharacterized protein</fullName>
    </submittedName>
</protein>
<feature type="chain" id="PRO_5002731665" evidence="2">
    <location>
        <begin position="23"/>
        <end position="335"/>
    </location>
</feature>
<gene>
    <name evidence="3" type="ordered locus">AM1_E0207</name>
</gene>
<dbReference type="Proteomes" id="UP000000268">
    <property type="component" value="Plasmid pREB5"/>
</dbReference>
<dbReference type="EMBL" id="CP000842">
    <property type="protein sequence ID" value="ABW32976.1"/>
    <property type="molecule type" value="Genomic_DNA"/>
</dbReference>
<dbReference type="HOGENOM" id="CLU_815409_0_0_3"/>
<dbReference type="AlphaFoldDB" id="A8ZPP0"/>
<evidence type="ECO:0000313" key="4">
    <source>
        <dbReference type="Proteomes" id="UP000000268"/>
    </source>
</evidence>
<evidence type="ECO:0000313" key="3">
    <source>
        <dbReference type="EMBL" id="ABW32976.1"/>
    </source>
</evidence>